<dbReference type="EMBL" id="SJPN01000032">
    <property type="protein sequence ID" value="TWT87798.1"/>
    <property type="molecule type" value="Genomic_DNA"/>
</dbReference>
<keyword evidence="2" id="KW-1185">Reference proteome</keyword>
<accession>A0A5C5ZKV2</accession>
<dbReference type="OrthoDB" id="265170at2"/>
<dbReference type="AlphaFoldDB" id="A0A5C5ZKV2"/>
<proteinExistence type="predicted"/>
<gene>
    <name evidence="1" type="ORF">Pla52n_69920</name>
</gene>
<evidence type="ECO:0000313" key="2">
    <source>
        <dbReference type="Proteomes" id="UP000320176"/>
    </source>
</evidence>
<dbReference type="Proteomes" id="UP000320176">
    <property type="component" value="Unassembled WGS sequence"/>
</dbReference>
<name>A0A5C5ZKV2_9BACT</name>
<protein>
    <submittedName>
        <fullName evidence="1">Uncharacterized protein</fullName>
    </submittedName>
</protein>
<comment type="caution">
    <text evidence="1">The sequence shown here is derived from an EMBL/GenBank/DDBJ whole genome shotgun (WGS) entry which is preliminary data.</text>
</comment>
<organism evidence="1 2">
    <name type="scientific">Stieleria varia</name>
    <dbReference type="NCBI Taxonomy" id="2528005"/>
    <lineage>
        <taxon>Bacteria</taxon>
        <taxon>Pseudomonadati</taxon>
        <taxon>Planctomycetota</taxon>
        <taxon>Planctomycetia</taxon>
        <taxon>Pirellulales</taxon>
        <taxon>Pirellulaceae</taxon>
        <taxon>Stieleria</taxon>
    </lineage>
</organism>
<evidence type="ECO:0000313" key="1">
    <source>
        <dbReference type="EMBL" id="TWT87798.1"/>
    </source>
</evidence>
<dbReference type="RefSeq" id="WP_146523818.1">
    <property type="nucleotide sequence ID" value="NZ_CP151726.1"/>
</dbReference>
<sequence length="133" mass="14535">MDDYDPNSLPHVDAIEVVDIRRVDANRVSQYMQNAVDETSVWVDGESARPFADAWRALTPGQSARCHVPPIGLRFIVDGTVYLEASVCWRCNNLFGLCGGAEISYAFDSDSEPAKKLFALAQEAIGIEIVGDG</sequence>
<reference evidence="1 2" key="1">
    <citation type="submission" date="2019-02" db="EMBL/GenBank/DDBJ databases">
        <title>Deep-cultivation of Planctomycetes and their phenomic and genomic characterization uncovers novel biology.</title>
        <authorList>
            <person name="Wiegand S."/>
            <person name="Jogler M."/>
            <person name="Boedeker C."/>
            <person name="Pinto D."/>
            <person name="Vollmers J."/>
            <person name="Rivas-Marin E."/>
            <person name="Kohn T."/>
            <person name="Peeters S.H."/>
            <person name="Heuer A."/>
            <person name="Rast P."/>
            <person name="Oberbeckmann S."/>
            <person name="Bunk B."/>
            <person name="Jeske O."/>
            <person name="Meyerdierks A."/>
            <person name="Storesund J.E."/>
            <person name="Kallscheuer N."/>
            <person name="Luecker S."/>
            <person name="Lage O.M."/>
            <person name="Pohl T."/>
            <person name="Merkel B.J."/>
            <person name="Hornburger P."/>
            <person name="Mueller R.-W."/>
            <person name="Bruemmer F."/>
            <person name="Labrenz M."/>
            <person name="Spormann A.M."/>
            <person name="Op Den Camp H."/>
            <person name="Overmann J."/>
            <person name="Amann R."/>
            <person name="Jetten M.S.M."/>
            <person name="Mascher T."/>
            <person name="Medema M.H."/>
            <person name="Devos D.P."/>
            <person name="Kaster A.-K."/>
            <person name="Ovreas L."/>
            <person name="Rohde M."/>
            <person name="Galperin M.Y."/>
            <person name="Jogler C."/>
        </authorList>
    </citation>
    <scope>NUCLEOTIDE SEQUENCE [LARGE SCALE GENOMIC DNA]</scope>
    <source>
        <strain evidence="1 2">Pla52n</strain>
    </source>
</reference>